<dbReference type="PROSITE" id="PS51257">
    <property type="entry name" value="PROKAR_LIPOPROTEIN"/>
    <property type="match status" value="1"/>
</dbReference>
<sequence length="102" mass="10525">MPDARTDAGGSGGTMKNLRWLMCAVALSVVGCGGPVPEEETLAEDLSEGQVSQAAVTCTETWGTCNVGRCELGALDTFQILTTTCCDANGACTTTRKRVCGC</sequence>
<gene>
    <name evidence="1" type="ORF">MFU01_07510</name>
</gene>
<protein>
    <recommendedName>
        <fullName evidence="3">Lipoprotein</fullName>
    </recommendedName>
</protein>
<evidence type="ECO:0000313" key="1">
    <source>
        <dbReference type="EMBL" id="GEN05714.1"/>
    </source>
</evidence>
<organism evidence="1 2">
    <name type="scientific">Myxococcus fulvus</name>
    <dbReference type="NCBI Taxonomy" id="33"/>
    <lineage>
        <taxon>Bacteria</taxon>
        <taxon>Pseudomonadati</taxon>
        <taxon>Myxococcota</taxon>
        <taxon>Myxococcia</taxon>
        <taxon>Myxococcales</taxon>
        <taxon>Cystobacterineae</taxon>
        <taxon>Myxococcaceae</taxon>
        <taxon>Myxococcus</taxon>
    </lineage>
</organism>
<reference evidence="1 2" key="1">
    <citation type="submission" date="2019-07" db="EMBL/GenBank/DDBJ databases">
        <title>Whole genome shotgun sequence of Myxococcus fulvus NBRC 100333.</title>
        <authorList>
            <person name="Hosoyama A."/>
            <person name="Uohara A."/>
            <person name="Ohji S."/>
            <person name="Ichikawa N."/>
        </authorList>
    </citation>
    <scope>NUCLEOTIDE SEQUENCE [LARGE SCALE GENOMIC DNA]</scope>
    <source>
        <strain evidence="1 2">NBRC 100333</strain>
    </source>
</reference>
<dbReference type="AlphaFoldDB" id="A0A511SUY9"/>
<proteinExistence type="predicted"/>
<accession>A0A511SUY9</accession>
<evidence type="ECO:0000313" key="2">
    <source>
        <dbReference type="Proteomes" id="UP000321514"/>
    </source>
</evidence>
<dbReference type="Proteomes" id="UP000321514">
    <property type="component" value="Unassembled WGS sequence"/>
</dbReference>
<name>A0A511SUY9_MYXFU</name>
<comment type="caution">
    <text evidence="1">The sequence shown here is derived from an EMBL/GenBank/DDBJ whole genome shotgun (WGS) entry which is preliminary data.</text>
</comment>
<evidence type="ECO:0008006" key="3">
    <source>
        <dbReference type="Google" id="ProtNLM"/>
    </source>
</evidence>
<dbReference type="EMBL" id="BJXR01000012">
    <property type="protein sequence ID" value="GEN05714.1"/>
    <property type="molecule type" value="Genomic_DNA"/>
</dbReference>